<gene>
    <name evidence="2" type="ORF">ACFSJU_13415</name>
</gene>
<dbReference type="RefSeq" id="WP_255900935.1">
    <property type="nucleotide sequence ID" value="NZ_JAFMZO010000002.1"/>
</dbReference>
<keyword evidence="1" id="KW-1133">Transmembrane helix</keyword>
<keyword evidence="1" id="KW-0812">Transmembrane</keyword>
<keyword evidence="3" id="KW-1185">Reference proteome</keyword>
<evidence type="ECO:0000256" key="1">
    <source>
        <dbReference type="SAM" id="Phobius"/>
    </source>
</evidence>
<reference evidence="3" key="1">
    <citation type="journal article" date="2019" name="Int. J. Syst. Evol. Microbiol.">
        <title>The Global Catalogue of Microorganisms (GCM) 10K type strain sequencing project: providing services to taxonomists for standard genome sequencing and annotation.</title>
        <authorList>
            <consortium name="The Broad Institute Genomics Platform"/>
            <consortium name="The Broad Institute Genome Sequencing Center for Infectious Disease"/>
            <person name="Wu L."/>
            <person name="Ma J."/>
        </authorList>
    </citation>
    <scope>NUCLEOTIDE SEQUENCE [LARGE SCALE GENOMIC DNA]</scope>
    <source>
        <strain evidence="3">KCTC 42217</strain>
    </source>
</reference>
<proteinExistence type="predicted"/>
<dbReference type="EMBL" id="JBHUHZ010000002">
    <property type="protein sequence ID" value="MFD2163400.1"/>
    <property type="molecule type" value="Genomic_DNA"/>
</dbReference>
<name>A0ABW4ZN85_9SPHI</name>
<dbReference type="InterPro" id="IPR024623">
    <property type="entry name" value="YtxH"/>
</dbReference>
<evidence type="ECO:0000313" key="3">
    <source>
        <dbReference type="Proteomes" id="UP001597387"/>
    </source>
</evidence>
<accession>A0ABW4ZN85</accession>
<keyword evidence="1" id="KW-0472">Membrane</keyword>
<dbReference type="Pfam" id="PF12732">
    <property type="entry name" value="YtxH"/>
    <property type="match status" value="1"/>
</dbReference>
<feature type="transmembrane region" description="Helical" evidence="1">
    <location>
        <begin position="34"/>
        <end position="53"/>
    </location>
</feature>
<evidence type="ECO:0000313" key="2">
    <source>
        <dbReference type="EMBL" id="MFD2163400.1"/>
    </source>
</evidence>
<sequence length="111" mass="11697">MKNYKELLSDAESLFKDVTRTNSRSNNNDETAKLIAVAAIGLAVGGILGILFAPSAGSETRSTIADSVNGFSGTVRDKARQGIDKLADLKNQAVDNVKTRVNGSTETEPAV</sequence>
<dbReference type="Proteomes" id="UP001597387">
    <property type="component" value="Unassembled WGS sequence"/>
</dbReference>
<protein>
    <submittedName>
        <fullName evidence="2">YtxH domain-containing protein</fullName>
    </submittedName>
</protein>
<organism evidence="2 3">
    <name type="scientific">Paradesertivirga mongoliensis</name>
    <dbReference type="NCBI Taxonomy" id="2100740"/>
    <lineage>
        <taxon>Bacteria</taxon>
        <taxon>Pseudomonadati</taxon>
        <taxon>Bacteroidota</taxon>
        <taxon>Sphingobacteriia</taxon>
        <taxon>Sphingobacteriales</taxon>
        <taxon>Sphingobacteriaceae</taxon>
        <taxon>Paradesertivirga</taxon>
    </lineage>
</organism>
<comment type="caution">
    <text evidence="2">The sequence shown here is derived from an EMBL/GenBank/DDBJ whole genome shotgun (WGS) entry which is preliminary data.</text>
</comment>